<dbReference type="RefSeq" id="WP_133590264.1">
    <property type="nucleotide sequence ID" value="NZ_SNVV01000005.1"/>
</dbReference>
<gene>
    <name evidence="1" type="ORF">C7389_105241</name>
</gene>
<dbReference type="AlphaFoldDB" id="A0A4R6E6K9"/>
<evidence type="ECO:0000313" key="2">
    <source>
        <dbReference type="Proteomes" id="UP000295129"/>
    </source>
</evidence>
<proteinExistence type="predicted"/>
<dbReference type="OrthoDB" id="9816564at2"/>
<dbReference type="InterPro" id="IPR029063">
    <property type="entry name" value="SAM-dependent_MTases_sf"/>
</dbReference>
<dbReference type="EMBL" id="SNVV01000005">
    <property type="protein sequence ID" value="TDN53566.1"/>
    <property type="molecule type" value="Genomic_DNA"/>
</dbReference>
<dbReference type="Proteomes" id="UP000295129">
    <property type="component" value="Unassembled WGS sequence"/>
</dbReference>
<keyword evidence="1" id="KW-0808">Transferase</keyword>
<sequence>MPAPAPPFPPASAIAPPQPCPLCGQAEVPFWLHETRRGQPARDYHRCPDCALIFVPPRFHLDRAAEKAEYDRHCNDPADQGYRRFLARLVEALCPHLPAGARGLDYGCGPGPVLSQLFAAAGFACADYDPLYRADPALLGLRYDFIASTEVFEHFAAPAAEIQRLLSLLKPSGWLAVMTRRSDSLAVQGGMETAFARWHYSRDPTHIAFYADRSFAWIAERWGLALQLAGQDIALLRLPAAGLCAQAGE</sequence>
<protein>
    <submittedName>
        <fullName evidence="1">Methyltransferase family protein</fullName>
    </submittedName>
</protein>
<dbReference type="SUPFAM" id="SSF53335">
    <property type="entry name" value="S-adenosyl-L-methionine-dependent methyltransferases"/>
    <property type="match status" value="1"/>
</dbReference>
<dbReference type="GO" id="GO:0008168">
    <property type="term" value="F:methyltransferase activity"/>
    <property type="evidence" value="ECO:0007669"/>
    <property type="project" value="UniProtKB-KW"/>
</dbReference>
<dbReference type="Gene3D" id="3.40.50.150">
    <property type="entry name" value="Vaccinia Virus protein VP39"/>
    <property type="match status" value="2"/>
</dbReference>
<dbReference type="Pfam" id="PF13489">
    <property type="entry name" value="Methyltransf_23"/>
    <property type="match status" value="1"/>
</dbReference>
<accession>A0A4R6E6K9</accession>
<name>A0A4R6E6K9_9RHOO</name>
<evidence type="ECO:0000313" key="1">
    <source>
        <dbReference type="EMBL" id="TDN53566.1"/>
    </source>
</evidence>
<comment type="caution">
    <text evidence="1">The sequence shown here is derived from an EMBL/GenBank/DDBJ whole genome shotgun (WGS) entry which is preliminary data.</text>
</comment>
<keyword evidence="1" id="KW-0489">Methyltransferase</keyword>
<dbReference type="GO" id="GO:0032259">
    <property type="term" value="P:methylation"/>
    <property type="evidence" value="ECO:0007669"/>
    <property type="project" value="UniProtKB-KW"/>
</dbReference>
<reference evidence="1 2" key="1">
    <citation type="submission" date="2019-03" db="EMBL/GenBank/DDBJ databases">
        <title>Genomic Encyclopedia of Type Strains, Phase IV (KMG-IV): sequencing the most valuable type-strain genomes for metagenomic binning, comparative biology and taxonomic classification.</title>
        <authorList>
            <person name="Goeker M."/>
        </authorList>
    </citation>
    <scope>NUCLEOTIDE SEQUENCE [LARGE SCALE GENOMIC DNA]</scope>
    <source>
        <strain evidence="1 2">DSM 12121</strain>
    </source>
</reference>
<keyword evidence="2" id="KW-1185">Reference proteome</keyword>
<organism evidence="1 2">
    <name type="scientific">Azoarcus indigens</name>
    <dbReference type="NCBI Taxonomy" id="29545"/>
    <lineage>
        <taxon>Bacteria</taxon>
        <taxon>Pseudomonadati</taxon>
        <taxon>Pseudomonadota</taxon>
        <taxon>Betaproteobacteria</taxon>
        <taxon>Rhodocyclales</taxon>
        <taxon>Zoogloeaceae</taxon>
        <taxon>Azoarcus</taxon>
    </lineage>
</organism>